<dbReference type="Proteomes" id="UP000694843">
    <property type="component" value="Unplaced"/>
</dbReference>
<organism evidence="3 4">
    <name type="scientific">Hyalella azteca</name>
    <name type="common">Amphipod</name>
    <dbReference type="NCBI Taxonomy" id="294128"/>
    <lineage>
        <taxon>Eukaryota</taxon>
        <taxon>Metazoa</taxon>
        <taxon>Ecdysozoa</taxon>
        <taxon>Arthropoda</taxon>
        <taxon>Crustacea</taxon>
        <taxon>Multicrustacea</taxon>
        <taxon>Malacostraca</taxon>
        <taxon>Eumalacostraca</taxon>
        <taxon>Peracarida</taxon>
        <taxon>Amphipoda</taxon>
        <taxon>Senticaudata</taxon>
        <taxon>Talitrida</taxon>
        <taxon>Talitroidea</taxon>
        <taxon>Hyalellidae</taxon>
        <taxon>Hyalella</taxon>
    </lineage>
</organism>
<evidence type="ECO:0000256" key="1">
    <source>
        <dbReference type="PROSITE-ProRule" id="PRU00497"/>
    </source>
</evidence>
<dbReference type="InterPro" id="IPR000618">
    <property type="entry name" value="Insect_cuticle"/>
</dbReference>
<proteinExistence type="predicted"/>
<name>A0A8B7NSD7_HYAAZ</name>
<evidence type="ECO:0000256" key="2">
    <source>
        <dbReference type="SAM" id="SignalP"/>
    </source>
</evidence>
<evidence type="ECO:0000313" key="4">
    <source>
        <dbReference type="RefSeq" id="XP_018016664.1"/>
    </source>
</evidence>
<evidence type="ECO:0000313" key="3">
    <source>
        <dbReference type="Proteomes" id="UP000694843"/>
    </source>
</evidence>
<dbReference type="PROSITE" id="PS51155">
    <property type="entry name" value="CHIT_BIND_RR_2"/>
    <property type="match status" value="1"/>
</dbReference>
<keyword evidence="2" id="KW-0732">Signal</keyword>
<dbReference type="Pfam" id="PF00379">
    <property type="entry name" value="Chitin_bind_4"/>
    <property type="match status" value="1"/>
</dbReference>
<gene>
    <name evidence="4" type="primary">LOC108673360</name>
</gene>
<dbReference type="OrthoDB" id="6515429at2759"/>
<dbReference type="AlphaFoldDB" id="A0A8B7NSD7"/>
<feature type="signal peptide" evidence="2">
    <location>
        <begin position="1"/>
        <end position="20"/>
    </location>
</feature>
<feature type="chain" id="PRO_5034521405" evidence="2">
    <location>
        <begin position="21"/>
        <end position="264"/>
    </location>
</feature>
<accession>A0A8B7NSD7</accession>
<sequence>MMSLTLSAVLAVLLAGAVLPASVPSFRFSYQNPGDSGSIAQFYRGPDSAFIYNWGYQFPGRTHSESKSYDGTVQGSYAFVDANGEVQQASYQASPGDGFTVNQNVVPEAGVVNLVSPVEAVKSKTYSAFDGENVLQFRQNLFSKLADEEIGLDVGSKQAIERASPTLLAALRSGFLLPIRGTRDELLFRVSDALVDEARGSVSALATILDADPVAARHDQQVLRGPNFFYNAAQADPSAERAVLETEYQESGKPGYVIRVPYVA</sequence>
<dbReference type="KEGG" id="hazt:108673360"/>
<reference evidence="4" key="1">
    <citation type="submission" date="2025-08" db="UniProtKB">
        <authorList>
            <consortium name="RefSeq"/>
        </authorList>
    </citation>
    <scope>IDENTIFICATION</scope>
    <source>
        <tissue evidence="4">Whole organism</tissue>
    </source>
</reference>
<dbReference type="GO" id="GO:0042302">
    <property type="term" value="F:structural constituent of cuticle"/>
    <property type="evidence" value="ECO:0007669"/>
    <property type="project" value="UniProtKB-UniRule"/>
</dbReference>
<dbReference type="GeneID" id="108673360"/>
<keyword evidence="3" id="KW-1185">Reference proteome</keyword>
<dbReference type="RefSeq" id="XP_018016664.1">
    <property type="nucleotide sequence ID" value="XM_018161175.2"/>
</dbReference>
<protein>
    <submittedName>
        <fullName evidence="4">Uncharacterized protein LOC108673360</fullName>
    </submittedName>
</protein>
<keyword evidence="1" id="KW-0193">Cuticle</keyword>